<dbReference type="Pfam" id="PF13426">
    <property type="entry name" value="PAS_9"/>
    <property type="match status" value="1"/>
</dbReference>
<dbReference type="PANTHER" id="PTHR47429">
    <property type="entry name" value="PROTEIN TWIN LOV 1"/>
    <property type="match status" value="1"/>
</dbReference>
<evidence type="ECO:0000256" key="3">
    <source>
        <dbReference type="ARBA" id="ARBA00022991"/>
    </source>
</evidence>
<dbReference type="AlphaFoldDB" id="A0A3D9L0Q2"/>
<keyword evidence="6" id="KW-1185">Reference proteome</keyword>
<dbReference type="InterPro" id="IPR000014">
    <property type="entry name" value="PAS"/>
</dbReference>
<name>A0A3D9L0Q2_MARFU</name>
<dbReference type="Gene3D" id="3.30.450.20">
    <property type="entry name" value="PAS domain"/>
    <property type="match status" value="1"/>
</dbReference>
<protein>
    <submittedName>
        <fullName evidence="5">PAS domain S-box-containing protein</fullName>
    </submittedName>
</protein>
<dbReference type="RefSeq" id="WP_115868766.1">
    <property type="nucleotide sequence ID" value="NZ_QREG01000013.1"/>
</dbReference>
<keyword evidence="3" id="KW-0157">Chromophore</keyword>
<dbReference type="EMBL" id="QREG01000013">
    <property type="protein sequence ID" value="RED97024.1"/>
    <property type="molecule type" value="Genomic_DNA"/>
</dbReference>
<evidence type="ECO:0000256" key="1">
    <source>
        <dbReference type="ARBA" id="ARBA00022630"/>
    </source>
</evidence>
<sequence length="167" mass="19064">MLDYNRRLRTALTLPLLSWDVVSMQRGHHFLTTTVEKDLKKLTSLQAHHSWDQSAKALADLLSSHVYEALVLTNQEELIEWVSDGFASMTGYGPEEVLHRKPDMLQNPNTDPGDTQIIRQHLTARKTFTATVLNERKNGEEYRCELHVVPLTSAGETTHFLALEREV</sequence>
<reference evidence="5 6" key="1">
    <citation type="submission" date="2018-07" db="EMBL/GenBank/DDBJ databases">
        <title>Genomic Encyclopedia of Type Strains, Phase IV (KMG-IV): sequencing the most valuable type-strain genomes for metagenomic binning, comparative biology and taxonomic classification.</title>
        <authorList>
            <person name="Goeker M."/>
        </authorList>
    </citation>
    <scope>NUCLEOTIDE SEQUENCE [LARGE SCALE GENOMIC DNA]</scope>
    <source>
        <strain evidence="5 6">DSM 4134</strain>
    </source>
</reference>
<dbReference type="PANTHER" id="PTHR47429:SF2">
    <property type="entry name" value="PROTEIN TWIN LOV 1"/>
    <property type="match status" value="1"/>
</dbReference>
<gene>
    <name evidence="5" type="ORF">C7460_11372</name>
</gene>
<evidence type="ECO:0000259" key="4">
    <source>
        <dbReference type="PROSITE" id="PS50112"/>
    </source>
</evidence>
<dbReference type="PROSITE" id="PS50112">
    <property type="entry name" value="PAS"/>
    <property type="match status" value="1"/>
</dbReference>
<dbReference type="Proteomes" id="UP000256779">
    <property type="component" value="Unassembled WGS sequence"/>
</dbReference>
<keyword evidence="1" id="KW-0285">Flavoprotein</keyword>
<comment type="caution">
    <text evidence="5">The sequence shown here is derived from an EMBL/GenBank/DDBJ whole genome shotgun (WGS) entry which is preliminary data.</text>
</comment>
<accession>A0A3D9L0Q2</accession>
<feature type="domain" description="PAS" evidence="4">
    <location>
        <begin position="54"/>
        <end position="100"/>
    </location>
</feature>
<evidence type="ECO:0000313" key="6">
    <source>
        <dbReference type="Proteomes" id="UP000256779"/>
    </source>
</evidence>
<proteinExistence type="predicted"/>
<keyword evidence="2" id="KW-0288">FMN</keyword>
<dbReference type="InterPro" id="IPR035965">
    <property type="entry name" value="PAS-like_dom_sf"/>
</dbReference>
<dbReference type="OrthoDB" id="1120715at2"/>
<evidence type="ECO:0000256" key="2">
    <source>
        <dbReference type="ARBA" id="ARBA00022643"/>
    </source>
</evidence>
<dbReference type="NCBIfam" id="TIGR00229">
    <property type="entry name" value="sensory_box"/>
    <property type="match status" value="1"/>
</dbReference>
<dbReference type="CDD" id="cd00130">
    <property type="entry name" value="PAS"/>
    <property type="match status" value="1"/>
</dbReference>
<organism evidence="5 6">
    <name type="scientific">Marinoscillum furvescens DSM 4134</name>
    <dbReference type="NCBI Taxonomy" id="1122208"/>
    <lineage>
        <taxon>Bacteria</taxon>
        <taxon>Pseudomonadati</taxon>
        <taxon>Bacteroidota</taxon>
        <taxon>Cytophagia</taxon>
        <taxon>Cytophagales</taxon>
        <taxon>Reichenbachiellaceae</taxon>
        <taxon>Marinoscillum</taxon>
    </lineage>
</organism>
<dbReference type="SUPFAM" id="SSF55785">
    <property type="entry name" value="PYP-like sensor domain (PAS domain)"/>
    <property type="match status" value="1"/>
</dbReference>
<evidence type="ECO:0000313" key="5">
    <source>
        <dbReference type="EMBL" id="RED97024.1"/>
    </source>
</evidence>